<keyword evidence="3" id="KW-1185">Reference proteome</keyword>
<name>A0A1R3HMF4_COCAP</name>
<dbReference type="Proteomes" id="UP000188268">
    <property type="component" value="Unassembled WGS sequence"/>
</dbReference>
<comment type="caution">
    <text evidence="2">The sequence shown here is derived from an EMBL/GenBank/DDBJ whole genome shotgun (WGS) entry which is preliminary data.</text>
</comment>
<dbReference type="AlphaFoldDB" id="A0A1R3HMF4"/>
<gene>
    <name evidence="2" type="ORF">CCACVL1_18232</name>
</gene>
<reference evidence="2 3" key="1">
    <citation type="submission" date="2013-09" db="EMBL/GenBank/DDBJ databases">
        <title>Corchorus capsularis genome sequencing.</title>
        <authorList>
            <person name="Alam M."/>
            <person name="Haque M.S."/>
            <person name="Islam M.S."/>
            <person name="Emdad E.M."/>
            <person name="Islam M.M."/>
            <person name="Ahmed B."/>
            <person name="Halim A."/>
            <person name="Hossen Q.M.M."/>
            <person name="Hossain M.Z."/>
            <person name="Ahmed R."/>
            <person name="Khan M.M."/>
            <person name="Islam R."/>
            <person name="Rashid M.M."/>
            <person name="Khan S.A."/>
            <person name="Rahman M.S."/>
            <person name="Alam M."/>
        </authorList>
    </citation>
    <scope>NUCLEOTIDE SEQUENCE [LARGE SCALE GENOMIC DNA]</scope>
    <source>
        <strain evidence="3">cv. CVL-1</strain>
        <tissue evidence="2">Whole seedling</tissue>
    </source>
</reference>
<dbReference type="EMBL" id="AWWV01011630">
    <property type="protein sequence ID" value="OMO71411.1"/>
    <property type="molecule type" value="Genomic_DNA"/>
</dbReference>
<organism evidence="2 3">
    <name type="scientific">Corchorus capsularis</name>
    <name type="common">Jute</name>
    <dbReference type="NCBI Taxonomy" id="210143"/>
    <lineage>
        <taxon>Eukaryota</taxon>
        <taxon>Viridiplantae</taxon>
        <taxon>Streptophyta</taxon>
        <taxon>Embryophyta</taxon>
        <taxon>Tracheophyta</taxon>
        <taxon>Spermatophyta</taxon>
        <taxon>Magnoliopsida</taxon>
        <taxon>eudicotyledons</taxon>
        <taxon>Gunneridae</taxon>
        <taxon>Pentapetalae</taxon>
        <taxon>rosids</taxon>
        <taxon>malvids</taxon>
        <taxon>Malvales</taxon>
        <taxon>Malvaceae</taxon>
        <taxon>Grewioideae</taxon>
        <taxon>Apeibeae</taxon>
        <taxon>Corchorus</taxon>
    </lineage>
</organism>
<sequence>MGLPHTENDGRQLRNGSSNFERGLSGGSVCGGPVPAAKSPDFVGNGDYLSLRGVEVSDEICLETGGNT</sequence>
<evidence type="ECO:0000313" key="3">
    <source>
        <dbReference type="Proteomes" id="UP000188268"/>
    </source>
</evidence>
<accession>A0A1R3HMF4</accession>
<feature type="compositionally biased region" description="Basic and acidic residues" evidence="1">
    <location>
        <begin position="1"/>
        <end position="12"/>
    </location>
</feature>
<evidence type="ECO:0000313" key="2">
    <source>
        <dbReference type="EMBL" id="OMO71411.1"/>
    </source>
</evidence>
<proteinExistence type="predicted"/>
<protein>
    <submittedName>
        <fullName evidence="2">Uncharacterized protein</fullName>
    </submittedName>
</protein>
<feature type="region of interest" description="Disordered" evidence="1">
    <location>
        <begin position="1"/>
        <end position="37"/>
    </location>
</feature>
<evidence type="ECO:0000256" key="1">
    <source>
        <dbReference type="SAM" id="MobiDB-lite"/>
    </source>
</evidence>
<dbReference type="Gramene" id="OMO71411">
    <property type="protein sequence ID" value="OMO71411"/>
    <property type="gene ID" value="CCACVL1_18232"/>
</dbReference>